<organism evidence="3 4">
    <name type="scientific">Pseudoalteromonas luteoviolacea</name>
    <dbReference type="NCBI Taxonomy" id="43657"/>
    <lineage>
        <taxon>Bacteria</taxon>
        <taxon>Pseudomonadati</taxon>
        <taxon>Pseudomonadota</taxon>
        <taxon>Gammaproteobacteria</taxon>
        <taxon>Alteromonadales</taxon>
        <taxon>Pseudoalteromonadaceae</taxon>
        <taxon>Pseudoalteromonas</taxon>
    </lineage>
</organism>
<dbReference type="Gene3D" id="3.40.710.10">
    <property type="entry name" value="DD-peptidase/beta-lactamase superfamily"/>
    <property type="match status" value="1"/>
</dbReference>
<dbReference type="InterPro" id="IPR012338">
    <property type="entry name" value="Beta-lactam/transpept-like"/>
</dbReference>
<protein>
    <recommendedName>
        <fullName evidence="2">Beta-lactamase-related domain-containing protein</fullName>
    </recommendedName>
</protein>
<evidence type="ECO:0000259" key="2">
    <source>
        <dbReference type="Pfam" id="PF00144"/>
    </source>
</evidence>
<dbReference type="InterPro" id="IPR001466">
    <property type="entry name" value="Beta-lactam-related"/>
</dbReference>
<dbReference type="InterPro" id="IPR050789">
    <property type="entry name" value="Diverse_Enzym_Activities"/>
</dbReference>
<dbReference type="Proteomes" id="UP000093366">
    <property type="component" value="Unassembled WGS sequence"/>
</dbReference>
<feature type="signal peptide" evidence="1">
    <location>
        <begin position="1"/>
        <end position="23"/>
    </location>
</feature>
<dbReference type="AlphaFoldDB" id="A0A1C0TWK5"/>
<keyword evidence="1" id="KW-0732">Signal</keyword>
<dbReference type="PANTHER" id="PTHR43283">
    <property type="entry name" value="BETA-LACTAMASE-RELATED"/>
    <property type="match status" value="1"/>
</dbReference>
<comment type="caution">
    <text evidence="3">The sequence shown here is derived from an EMBL/GenBank/DDBJ whole genome shotgun (WGS) entry which is preliminary data.</text>
</comment>
<dbReference type="EMBL" id="MAUJ01000001">
    <property type="protein sequence ID" value="OCQ23708.1"/>
    <property type="molecule type" value="Genomic_DNA"/>
</dbReference>
<feature type="domain" description="Beta-lactamase-related" evidence="2">
    <location>
        <begin position="40"/>
        <end position="358"/>
    </location>
</feature>
<gene>
    <name evidence="3" type="ORF">A7985_07130</name>
</gene>
<accession>A0A1C0TWK5</accession>
<evidence type="ECO:0000256" key="1">
    <source>
        <dbReference type="SAM" id="SignalP"/>
    </source>
</evidence>
<sequence length="388" mass="43959">MNKLVISMSIALSSLALPNLAQALTWQEVSQGYKTQLLDLGVVGGAIALINRDQSKNTLYFGLADRQNASAITEKTLFHWASITKTFTGIAIMQLRDRHKLKLSDPVVKYLPEIAKVYNPYANTHEITIKHLLSHSAGFRASSFPFKTHDWQPHEPTDFAQLTAMMPYSKIQFEPGSKYSYSNLGINFLGEVVKRITGDDIEVYIDKNIFKPLKMYDTYFDSTPYHLQKYRSNNYYFKNKEFHAGGPEFDTGVTTANGGINASIEDMTKYVAFLIGDTANASYEGILSRSSLEEMWQPQHSTQKSTKKDERIGLTFFSRTLENQQFVGHTGSQKNFYSSLFVNPTSKTGHLFVYNTSKIVTQANGKRMALTMPIYHHTQLQLFELMAK</sequence>
<feature type="chain" id="PRO_5008646565" description="Beta-lactamase-related domain-containing protein" evidence="1">
    <location>
        <begin position="24"/>
        <end position="388"/>
    </location>
</feature>
<evidence type="ECO:0000313" key="3">
    <source>
        <dbReference type="EMBL" id="OCQ23708.1"/>
    </source>
</evidence>
<dbReference type="SUPFAM" id="SSF56601">
    <property type="entry name" value="beta-lactamase/transpeptidase-like"/>
    <property type="match status" value="1"/>
</dbReference>
<reference evidence="4" key="1">
    <citation type="submission" date="2016-07" db="EMBL/GenBank/DDBJ databases">
        <authorList>
            <person name="Florea S."/>
            <person name="Webb J.S."/>
            <person name="Jaromczyk J."/>
            <person name="Schardl C.L."/>
        </authorList>
    </citation>
    <scope>NUCLEOTIDE SEQUENCE [LARGE SCALE GENOMIC DNA]</scope>
    <source>
        <strain evidence="4">IPB1</strain>
    </source>
</reference>
<dbReference type="Pfam" id="PF00144">
    <property type="entry name" value="Beta-lactamase"/>
    <property type="match status" value="1"/>
</dbReference>
<name>A0A1C0TWK5_9GAMM</name>
<proteinExistence type="predicted"/>
<evidence type="ECO:0000313" key="4">
    <source>
        <dbReference type="Proteomes" id="UP000093366"/>
    </source>
</evidence>
<dbReference type="OrthoDB" id="5638366at2"/>
<dbReference type="RefSeq" id="WP_065789722.1">
    <property type="nucleotide sequence ID" value="NZ_MAUJ01000001.1"/>
</dbReference>